<proteinExistence type="predicted"/>
<dbReference type="OrthoDB" id="10487700at2759"/>
<dbReference type="AlphaFoldDB" id="A0A061BFW8"/>
<evidence type="ECO:0000313" key="1">
    <source>
        <dbReference type="EMBL" id="CDR48250.1"/>
    </source>
</evidence>
<protein>
    <submittedName>
        <fullName evidence="1">RHTO0S16e04522g1_1</fullName>
    </submittedName>
</protein>
<accession>A0A061BFW8</accession>
<dbReference type="EMBL" id="LK052951">
    <property type="protein sequence ID" value="CDR48250.1"/>
    <property type="molecule type" value="Genomic_DNA"/>
</dbReference>
<gene>
    <name evidence="1" type="ORF">RHTO0S_16e04522g</name>
</gene>
<reference evidence="1" key="1">
    <citation type="journal article" date="2014" name="Genome Announc.">
        <title>Draft genome sequence of Rhodosporidium toruloides CECT1137, an oleaginous yeast of biotechnological interest.</title>
        <authorList>
            <person name="Morin N."/>
            <person name="Calcas X."/>
            <person name="Devillers H."/>
            <person name="Durrens P."/>
            <person name="Sherman D.J."/>
            <person name="Nicaud J.-M."/>
            <person name="Neuveglise C."/>
        </authorList>
    </citation>
    <scope>NUCLEOTIDE SEQUENCE</scope>
    <source>
        <strain evidence="1">CECT1137</strain>
    </source>
</reference>
<sequence length="248" mass="27717">MAPRKRTAAHSDAAAVPSRALPTELILRVFSFIDETAIADRRAAYRALALASKHFYSLAQPRLHRAICADIIFAVRRRDPVLESTFHALDKSPELAACVETLELTVKAGNLGERTGGMAKSRIPAMPNLRKVVVKPEVPNKWSYQTPLNLVLVALGSAAPKIESLDLSGLPVGPDESAAPFPAWHRRWYQTDDISRALFEFCWQGKRLRDAFPKLRELKLAKNGWRRLSDGQWLVKDLKDYGVKVVLV</sequence>
<name>A0A061BFW8_RHOTO</name>
<organism evidence="1">
    <name type="scientific">Rhodotorula toruloides</name>
    <name type="common">Yeast</name>
    <name type="synonym">Rhodosporidium toruloides</name>
    <dbReference type="NCBI Taxonomy" id="5286"/>
    <lineage>
        <taxon>Eukaryota</taxon>
        <taxon>Fungi</taxon>
        <taxon>Dikarya</taxon>
        <taxon>Basidiomycota</taxon>
        <taxon>Pucciniomycotina</taxon>
        <taxon>Microbotryomycetes</taxon>
        <taxon>Sporidiobolales</taxon>
        <taxon>Sporidiobolaceae</taxon>
        <taxon>Rhodotorula</taxon>
    </lineage>
</organism>